<evidence type="ECO:0000256" key="3">
    <source>
        <dbReference type="ARBA" id="ARBA00006263"/>
    </source>
</evidence>
<dbReference type="eggNOG" id="COG1270">
    <property type="taxonomic scope" value="Bacteria"/>
</dbReference>
<feature type="transmembrane region" description="Helical" evidence="9">
    <location>
        <begin position="296"/>
        <end position="314"/>
    </location>
</feature>
<evidence type="ECO:0000256" key="2">
    <source>
        <dbReference type="ARBA" id="ARBA00004953"/>
    </source>
</evidence>
<keyword evidence="6 9" id="KW-0812">Transmembrane</keyword>
<dbReference type="OrthoDB" id="9811967at2"/>
<dbReference type="AlphaFoldDB" id="A6EY20"/>
<dbReference type="PANTHER" id="PTHR34308:SF1">
    <property type="entry name" value="COBALAMIN BIOSYNTHESIS PROTEIN CBIB"/>
    <property type="match status" value="1"/>
</dbReference>
<comment type="pathway">
    <text evidence="2 9">Cofactor biosynthesis; adenosylcobalamin biosynthesis.</text>
</comment>
<dbReference type="PANTHER" id="PTHR34308">
    <property type="entry name" value="COBALAMIN BIOSYNTHESIS PROTEIN CBIB"/>
    <property type="match status" value="1"/>
</dbReference>
<evidence type="ECO:0000256" key="9">
    <source>
        <dbReference type="HAMAP-Rule" id="MF_00024"/>
    </source>
</evidence>
<name>A6EY20_9GAMM</name>
<keyword evidence="4 9" id="KW-1003">Cell membrane</keyword>
<evidence type="ECO:0000256" key="7">
    <source>
        <dbReference type="ARBA" id="ARBA00022989"/>
    </source>
</evidence>
<evidence type="ECO:0000256" key="6">
    <source>
        <dbReference type="ARBA" id="ARBA00022692"/>
    </source>
</evidence>
<dbReference type="STRING" id="443152.MDG893_16977"/>
<dbReference type="UniPathway" id="UPA00148"/>
<dbReference type="GO" id="GO:0009236">
    <property type="term" value="P:cobalamin biosynthetic process"/>
    <property type="evidence" value="ECO:0007669"/>
    <property type="project" value="UniProtKB-UniRule"/>
</dbReference>
<reference evidence="10 11" key="1">
    <citation type="submission" date="2007-06" db="EMBL/GenBank/DDBJ databases">
        <authorList>
            <person name="Green D."/>
            <person name="Ferriera S."/>
            <person name="Johnson J."/>
            <person name="Kravitz S."/>
            <person name="Beeson K."/>
            <person name="Sutton G."/>
            <person name="Rogers Y.-H."/>
            <person name="Friedman R."/>
            <person name="Frazier M."/>
            <person name="Venter J.C."/>
        </authorList>
    </citation>
    <scope>NUCLEOTIDE SEQUENCE [LARGE SCALE GENOMIC DNA]</scope>
    <source>
        <strain evidence="10 11">DG893</strain>
    </source>
</reference>
<protein>
    <recommendedName>
        <fullName evidence="9">Cobalamin biosynthesis protein CobD</fullName>
    </recommendedName>
</protein>
<dbReference type="GO" id="GO:0015420">
    <property type="term" value="F:ABC-type vitamin B12 transporter activity"/>
    <property type="evidence" value="ECO:0007669"/>
    <property type="project" value="UniProtKB-UniRule"/>
</dbReference>
<keyword evidence="5 9" id="KW-0169">Cobalamin biosynthesis</keyword>
<evidence type="ECO:0000313" key="10">
    <source>
        <dbReference type="EMBL" id="EDM48729.1"/>
    </source>
</evidence>
<dbReference type="NCBIfam" id="TIGR00380">
    <property type="entry name" value="cobal_cbiB"/>
    <property type="match status" value="1"/>
</dbReference>
<organism evidence="10 11">
    <name type="scientific">Marinobacter algicola DG893</name>
    <dbReference type="NCBI Taxonomy" id="443152"/>
    <lineage>
        <taxon>Bacteria</taxon>
        <taxon>Pseudomonadati</taxon>
        <taxon>Pseudomonadota</taxon>
        <taxon>Gammaproteobacteria</taxon>
        <taxon>Pseudomonadales</taxon>
        <taxon>Marinobacteraceae</taxon>
        <taxon>Marinobacter</taxon>
    </lineage>
</organism>
<evidence type="ECO:0000313" key="11">
    <source>
        <dbReference type="Proteomes" id="UP000005856"/>
    </source>
</evidence>
<dbReference type="EMBL" id="ABCP01000005">
    <property type="protein sequence ID" value="EDM48729.1"/>
    <property type="molecule type" value="Genomic_DNA"/>
</dbReference>
<feature type="transmembrane region" description="Helical" evidence="9">
    <location>
        <begin position="54"/>
        <end position="73"/>
    </location>
</feature>
<dbReference type="InterPro" id="IPR004485">
    <property type="entry name" value="Cobalamin_biosynth_CobD/CbiB"/>
</dbReference>
<comment type="subcellular location">
    <subcellularLocation>
        <location evidence="1 9">Cell membrane</location>
        <topology evidence="1 9">Multi-pass membrane protein</topology>
    </subcellularLocation>
</comment>
<evidence type="ECO:0000256" key="4">
    <source>
        <dbReference type="ARBA" id="ARBA00022475"/>
    </source>
</evidence>
<evidence type="ECO:0000256" key="8">
    <source>
        <dbReference type="ARBA" id="ARBA00023136"/>
    </source>
</evidence>
<dbReference type="HAMAP" id="MF_00024">
    <property type="entry name" value="CobD_CbiB"/>
    <property type="match status" value="1"/>
</dbReference>
<evidence type="ECO:0000256" key="1">
    <source>
        <dbReference type="ARBA" id="ARBA00004651"/>
    </source>
</evidence>
<dbReference type="Proteomes" id="UP000005856">
    <property type="component" value="Unassembled WGS sequence"/>
</dbReference>
<keyword evidence="8 9" id="KW-0472">Membrane</keyword>
<dbReference type="GO" id="GO:0005886">
    <property type="term" value="C:plasma membrane"/>
    <property type="evidence" value="ECO:0007669"/>
    <property type="project" value="UniProtKB-SubCell"/>
</dbReference>
<comment type="function">
    <text evidence="9">Converts cobyric acid to cobinamide by the addition of aminopropanol on the F carboxylic group.</text>
</comment>
<gene>
    <name evidence="9 10" type="primary">cobD</name>
    <name evidence="10" type="ORF">MDG893_16977</name>
</gene>
<feature type="transmembrane region" description="Helical" evidence="9">
    <location>
        <begin position="156"/>
        <end position="178"/>
    </location>
</feature>
<sequence length="317" mass="34494">MNAFILAVTACFIAVVLDRWLGEPRRWHPLVGFGHVAAFLEQRLNRLPERMARSMVLGFLALLIVVILVLAVAEWLRWWLGSWEYLLVQAVVLYFALSIRGLTEHGRAVSDALHGGDLEKARAQVGRIVSRDASALDDNGVATAATESMLENGADAVFASLFWFLVAGVPGVLLHRLVNTLDAMWGYRNDRYRYFGRAAARLDDVLNWAPARLTALTYSLLGDVRSGFRCWRTQAPAWDSPNAGPVMAAGAGALRVVLGGPAPYASGIKQRPTLGEGEPASAETIDGAIRLVQRGVWLWLGLLVAVAIIGWIASASP</sequence>
<proteinExistence type="inferred from homology"/>
<comment type="similarity">
    <text evidence="3 9">Belongs to the CobD/CbiB family.</text>
</comment>
<evidence type="ECO:0000256" key="5">
    <source>
        <dbReference type="ARBA" id="ARBA00022573"/>
    </source>
</evidence>
<dbReference type="Pfam" id="PF03186">
    <property type="entry name" value="CobD_Cbib"/>
    <property type="match status" value="1"/>
</dbReference>
<accession>A6EY20</accession>
<comment type="caution">
    <text evidence="9">Lacks conserved residue(s) required for the propagation of feature annotation.</text>
</comment>
<dbReference type="GO" id="GO:0048472">
    <property type="term" value="F:threonine-phosphate decarboxylase activity"/>
    <property type="evidence" value="ECO:0007669"/>
    <property type="project" value="InterPro"/>
</dbReference>
<keyword evidence="7 9" id="KW-1133">Transmembrane helix</keyword>
<comment type="caution">
    <text evidence="10">The sequence shown here is derived from an EMBL/GenBank/DDBJ whole genome shotgun (WGS) entry which is preliminary data.</text>
</comment>
<keyword evidence="11" id="KW-1185">Reference proteome</keyword>